<gene>
    <name evidence="2" type="ORF">FDP41_001515</name>
</gene>
<organism evidence="2 3">
    <name type="scientific">Naegleria fowleri</name>
    <name type="common">Brain eating amoeba</name>
    <dbReference type="NCBI Taxonomy" id="5763"/>
    <lineage>
        <taxon>Eukaryota</taxon>
        <taxon>Discoba</taxon>
        <taxon>Heterolobosea</taxon>
        <taxon>Tetramitia</taxon>
        <taxon>Eutetramitia</taxon>
        <taxon>Vahlkampfiidae</taxon>
        <taxon>Naegleria</taxon>
    </lineage>
</organism>
<dbReference type="InterPro" id="IPR012816">
    <property type="entry name" value="NADAR"/>
</dbReference>
<evidence type="ECO:0000259" key="1">
    <source>
        <dbReference type="Pfam" id="PF08719"/>
    </source>
</evidence>
<sequence length="186" mass="21929">MISSSTCSNTTMKKYCIEANNKYTKFHYFWTEESIFSQWYKRSMKVDGITYSCCEQYMMHQKAKLFGDDQVAKQILTCTSQKSMKALGRKVQNFSDQVWEANRERIVYEGNYAKFTQHDDLRRKLLENADCEYVEASPYDGIWGIKLKEDDPRAKKRETWHGLNLLGRILTQLRDDLIQEAESAKQ</sequence>
<dbReference type="RefSeq" id="XP_044563885.1">
    <property type="nucleotide sequence ID" value="XM_044704608.1"/>
</dbReference>
<dbReference type="OMA" id="AEHWMMF"/>
<dbReference type="GeneID" id="68108733"/>
<evidence type="ECO:0000313" key="2">
    <source>
        <dbReference type="EMBL" id="KAF0979172.1"/>
    </source>
</evidence>
<dbReference type="SUPFAM" id="SSF143990">
    <property type="entry name" value="YbiA-like"/>
    <property type="match status" value="1"/>
</dbReference>
<name>A0A6A5BWZ8_NAEFO</name>
<dbReference type="VEuPathDB" id="AmoebaDB:FDP41_001515"/>
<accession>A0A6A5BWZ8</accession>
<dbReference type="Proteomes" id="UP000444721">
    <property type="component" value="Unassembled WGS sequence"/>
</dbReference>
<evidence type="ECO:0000313" key="3">
    <source>
        <dbReference type="Proteomes" id="UP000444721"/>
    </source>
</evidence>
<protein>
    <recommendedName>
        <fullName evidence="1">NADAR domain-containing protein</fullName>
    </recommendedName>
</protein>
<feature type="domain" description="NADAR" evidence="1">
    <location>
        <begin position="28"/>
        <end position="177"/>
    </location>
</feature>
<reference evidence="2 3" key="1">
    <citation type="journal article" date="2019" name="Sci. Rep.">
        <title>Nanopore sequencing improves the draft genome of the human pathogenic amoeba Naegleria fowleri.</title>
        <authorList>
            <person name="Liechti N."/>
            <person name="Schurch N."/>
            <person name="Bruggmann R."/>
            <person name="Wittwer M."/>
        </authorList>
    </citation>
    <scope>NUCLEOTIDE SEQUENCE [LARGE SCALE GENOMIC DNA]</scope>
    <source>
        <strain evidence="2 3">ATCC 30894</strain>
    </source>
</reference>
<dbReference type="Pfam" id="PF08719">
    <property type="entry name" value="NADAR"/>
    <property type="match status" value="1"/>
</dbReference>
<dbReference type="VEuPathDB" id="AmoebaDB:NF0108740"/>
<comment type="caution">
    <text evidence="2">The sequence shown here is derived from an EMBL/GenBank/DDBJ whole genome shotgun (WGS) entry which is preliminary data.</text>
</comment>
<keyword evidence="3" id="KW-1185">Reference proteome</keyword>
<dbReference type="CDD" id="cd15457">
    <property type="entry name" value="NADAR"/>
    <property type="match status" value="1"/>
</dbReference>
<dbReference type="InterPro" id="IPR037238">
    <property type="entry name" value="YbiA-like_sf"/>
</dbReference>
<dbReference type="EMBL" id="VFQX01000027">
    <property type="protein sequence ID" value="KAF0979172.1"/>
    <property type="molecule type" value="Genomic_DNA"/>
</dbReference>
<dbReference type="VEuPathDB" id="AmoebaDB:NfTy_053420"/>
<proteinExistence type="predicted"/>
<dbReference type="AlphaFoldDB" id="A0A6A5BWZ8"/>
<dbReference type="NCBIfam" id="TIGR02464">
    <property type="entry name" value="ribofla_fusion"/>
    <property type="match status" value="1"/>
</dbReference>
<dbReference type="OrthoDB" id="206452at2759"/>
<dbReference type="Gene3D" id="1.10.357.40">
    <property type="entry name" value="YbiA-like"/>
    <property type="match status" value="1"/>
</dbReference>